<evidence type="ECO:0000256" key="3">
    <source>
        <dbReference type="ARBA" id="ARBA00022825"/>
    </source>
</evidence>
<evidence type="ECO:0000313" key="9">
    <source>
        <dbReference type="Proteomes" id="UP000266841"/>
    </source>
</evidence>
<evidence type="ECO:0000313" key="8">
    <source>
        <dbReference type="EMBL" id="EJK74735.1"/>
    </source>
</evidence>
<evidence type="ECO:0000259" key="7">
    <source>
        <dbReference type="PROSITE" id="PS50240"/>
    </source>
</evidence>
<dbReference type="SUPFAM" id="SSF50494">
    <property type="entry name" value="Trypsin-like serine proteases"/>
    <property type="match status" value="1"/>
</dbReference>
<protein>
    <recommendedName>
        <fullName evidence="7">Peptidase S1 domain-containing protein</fullName>
    </recommendedName>
</protein>
<dbReference type="InterPro" id="IPR009003">
    <property type="entry name" value="Peptidase_S1_PA"/>
</dbReference>
<dbReference type="MEROPS" id="S01.B79"/>
<dbReference type="InterPro" id="IPR050430">
    <property type="entry name" value="Peptidase_S1"/>
</dbReference>
<dbReference type="InterPro" id="IPR001254">
    <property type="entry name" value="Trypsin_dom"/>
</dbReference>
<evidence type="ECO:0000256" key="4">
    <source>
        <dbReference type="ARBA" id="ARBA00023026"/>
    </source>
</evidence>
<dbReference type="eggNOG" id="KOG3627">
    <property type="taxonomic scope" value="Eukaryota"/>
</dbReference>
<gene>
    <name evidence="8" type="ORF">THAOC_03571</name>
</gene>
<dbReference type="PROSITE" id="PS50240">
    <property type="entry name" value="TRYPSIN_DOM"/>
    <property type="match status" value="1"/>
</dbReference>
<dbReference type="FunFam" id="2.40.10.10:FF:000036">
    <property type="entry name" value="Trypsin beta"/>
    <property type="match status" value="1"/>
</dbReference>
<keyword evidence="1 6" id="KW-0645">Protease</keyword>
<dbReference type="OrthoDB" id="126896at2759"/>
<proteinExistence type="predicted"/>
<dbReference type="CDD" id="cd00190">
    <property type="entry name" value="Tryp_SPc"/>
    <property type="match status" value="1"/>
</dbReference>
<dbReference type="InterPro" id="IPR043504">
    <property type="entry name" value="Peptidase_S1_PA_chymotrypsin"/>
</dbReference>
<dbReference type="AlphaFoldDB" id="K0TB77"/>
<keyword evidence="4" id="KW-0843">Virulence</keyword>
<evidence type="ECO:0000256" key="5">
    <source>
        <dbReference type="ARBA" id="ARBA00023157"/>
    </source>
</evidence>
<dbReference type="PANTHER" id="PTHR24276">
    <property type="entry name" value="POLYSERASE-RELATED"/>
    <property type="match status" value="1"/>
</dbReference>
<dbReference type="Pfam" id="PF00089">
    <property type="entry name" value="Trypsin"/>
    <property type="match status" value="1"/>
</dbReference>
<evidence type="ECO:0000256" key="2">
    <source>
        <dbReference type="ARBA" id="ARBA00022801"/>
    </source>
</evidence>
<evidence type="ECO:0000256" key="6">
    <source>
        <dbReference type="RuleBase" id="RU363034"/>
    </source>
</evidence>
<dbReference type="PROSITE" id="PS00134">
    <property type="entry name" value="TRYPSIN_HIS"/>
    <property type="match status" value="1"/>
</dbReference>
<name>K0TB77_THAOC</name>
<comment type="caution">
    <text evidence="8">The sequence shown here is derived from an EMBL/GenBank/DDBJ whole genome shotgun (WGS) entry which is preliminary data.</text>
</comment>
<dbReference type="Proteomes" id="UP000266841">
    <property type="component" value="Unassembled WGS sequence"/>
</dbReference>
<dbReference type="PROSITE" id="PS00135">
    <property type="entry name" value="TRYPSIN_SER"/>
    <property type="match status" value="1"/>
</dbReference>
<feature type="domain" description="Peptidase S1" evidence="7">
    <location>
        <begin position="1"/>
        <end position="198"/>
    </location>
</feature>
<dbReference type="GO" id="GO:0004252">
    <property type="term" value="F:serine-type endopeptidase activity"/>
    <property type="evidence" value="ECO:0007669"/>
    <property type="project" value="InterPro"/>
</dbReference>
<keyword evidence="3 6" id="KW-0720">Serine protease</keyword>
<dbReference type="SMART" id="SM00020">
    <property type="entry name" value="Tryp_SPc"/>
    <property type="match status" value="1"/>
</dbReference>
<feature type="non-terminal residue" evidence="8">
    <location>
        <position position="1"/>
    </location>
</feature>
<dbReference type="InterPro" id="IPR033116">
    <property type="entry name" value="TRYPSIN_SER"/>
</dbReference>
<sequence length="399" mass="43673">DVVLSAAHCGTDIPKVILGRHDLGKSSGGEVMTVKEAIKNPRYSTKNDNNDSMLIFLDRASSMKQTELVRLGRDFVGEGQHVTVRGWGDTNPSDYRENYPNELMEVEVKTLSNEDCEASKGRDFDYDGWITGNMICAEHRLRKDACQGDSGGPLVVESGPEPVQVGIVSWGYGCAEDDYPGVYTRVSTQYKWIREQVCSRSSSPPDYFNCNTASTLQQSQASGNGEGIEEDANEEASIVVEEEPAGPAMFEKGSFRVEEFDNGDFGMFTEHSESARHYAESHLQQGVVAVGDGLSIGTEYLSLGGFNSLAVSYRFLAEKLHPGDEFCLEYILDEGESSSECTSRQGPFANGVWYIKTAKLDISNASSVKLKFVLRAKSSSGGQEDSDVLLDKVIFRGSS</sequence>
<accession>K0TB77</accession>
<keyword evidence="2 6" id="KW-0378">Hydrolase</keyword>
<reference evidence="8 9" key="1">
    <citation type="journal article" date="2012" name="Genome Biol.">
        <title>Genome and low-iron response of an oceanic diatom adapted to chronic iron limitation.</title>
        <authorList>
            <person name="Lommer M."/>
            <person name="Specht M."/>
            <person name="Roy A.S."/>
            <person name="Kraemer L."/>
            <person name="Andreson R."/>
            <person name="Gutowska M.A."/>
            <person name="Wolf J."/>
            <person name="Bergner S.V."/>
            <person name="Schilhabel M.B."/>
            <person name="Klostermeier U.C."/>
            <person name="Beiko R.G."/>
            <person name="Rosenstiel P."/>
            <person name="Hippler M."/>
            <person name="Laroche J."/>
        </authorList>
    </citation>
    <scope>NUCLEOTIDE SEQUENCE [LARGE SCALE GENOMIC DNA]</scope>
    <source>
        <strain evidence="8 9">CCMP1005</strain>
    </source>
</reference>
<evidence type="ECO:0000256" key="1">
    <source>
        <dbReference type="ARBA" id="ARBA00022670"/>
    </source>
</evidence>
<dbReference type="GO" id="GO:0006508">
    <property type="term" value="P:proteolysis"/>
    <property type="evidence" value="ECO:0007669"/>
    <property type="project" value="UniProtKB-KW"/>
</dbReference>
<dbReference type="EMBL" id="AGNL01003409">
    <property type="protein sequence ID" value="EJK74735.1"/>
    <property type="molecule type" value="Genomic_DNA"/>
</dbReference>
<keyword evidence="5" id="KW-1015">Disulfide bond</keyword>
<dbReference type="PANTHER" id="PTHR24276:SF91">
    <property type="entry name" value="AT26814P-RELATED"/>
    <property type="match status" value="1"/>
</dbReference>
<dbReference type="Gene3D" id="2.40.10.10">
    <property type="entry name" value="Trypsin-like serine proteases"/>
    <property type="match status" value="1"/>
</dbReference>
<keyword evidence="9" id="KW-1185">Reference proteome</keyword>
<organism evidence="8 9">
    <name type="scientific">Thalassiosira oceanica</name>
    <name type="common">Marine diatom</name>
    <dbReference type="NCBI Taxonomy" id="159749"/>
    <lineage>
        <taxon>Eukaryota</taxon>
        <taxon>Sar</taxon>
        <taxon>Stramenopiles</taxon>
        <taxon>Ochrophyta</taxon>
        <taxon>Bacillariophyta</taxon>
        <taxon>Coscinodiscophyceae</taxon>
        <taxon>Thalassiosirophycidae</taxon>
        <taxon>Thalassiosirales</taxon>
        <taxon>Thalassiosiraceae</taxon>
        <taxon>Thalassiosira</taxon>
    </lineage>
</organism>
<dbReference type="InterPro" id="IPR018114">
    <property type="entry name" value="TRYPSIN_HIS"/>
</dbReference>